<proteinExistence type="predicted"/>
<dbReference type="PROSITE" id="PS50297">
    <property type="entry name" value="ANK_REP_REGION"/>
    <property type="match status" value="1"/>
</dbReference>
<dbReference type="InterPro" id="IPR002110">
    <property type="entry name" value="Ankyrin_rpt"/>
</dbReference>
<dbReference type="InterPro" id="IPR036770">
    <property type="entry name" value="Ankyrin_rpt-contain_sf"/>
</dbReference>
<feature type="repeat" description="ANK" evidence="7">
    <location>
        <begin position="170"/>
        <end position="192"/>
    </location>
</feature>
<keyword evidence="4 8" id="KW-1133">Transmembrane helix</keyword>
<dbReference type="InterPro" id="IPR026961">
    <property type="entry name" value="PGG_dom"/>
</dbReference>
<organism evidence="10 11">
    <name type="scientific">Daucus carota subsp. sativus</name>
    <name type="common">Carrot</name>
    <dbReference type="NCBI Taxonomy" id="79200"/>
    <lineage>
        <taxon>Eukaryota</taxon>
        <taxon>Viridiplantae</taxon>
        <taxon>Streptophyta</taxon>
        <taxon>Embryophyta</taxon>
        <taxon>Tracheophyta</taxon>
        <taxon>Spermatophyta</taxon>
        <taxon>Magnoliopsida</taxon>
        <taxon>eudicotyledons</taxon>
        <taxon>Gunneridae</taxon>
        <taxon>Pentapetalae</taxon>
        <taxon>asterids</taxon>
        <taxon>campanulids</taxon>
        <taxon>Apiales</taxon>
        <taxon>Apiaceae</taxon>
        <taxon>Apioideae</taxon>
        <taxon>Scandiceae</taxon>
        <taxon>Daucinae</taxon>
        <taxon>Daucus</taxon>
        <taxon>Daucus sect. Daucus</taxon>
    </lineage>
</organism>
<dbReference type="EMBL" id="CP093344">
    <property type="protein sequence ID" value="WOG86476.1"/>
    <property type="molecule type" value="Genomic_DNA"/>
</dbReference>
<feature type="repeat" description="ANK" evidence="7">
    <location>
        <begin position="115"/>
        <end position="147"/>
    </location>
</feature>
<feature type="transmembrane region" description="Helical" evidence="8">
    <location>
        <begin position="504"/>
        <end position="522"/>
    </location>
</feature>
<name>A0AAF1ANC2_DAUCS</name>
<evidence type="ECO:0000256" key="1">
    <source>
        <dbReference type="ARBA" id="ARBA00004141"/>
    </source>
</evidence>
<evidence type="ECO:0000256" key="2">
    <source>
        <dbReference type="ARBA" id="ARBA00022692"/>
    </source>
</evidence>
<dbReference type="GO" id="GO:0005886">
    <property type="term" value="C:plasma membrane"/>
    <property type="evidence" value="ECO:0007669"/>
    <property type="project" value="TreeGrafter"/>
</dbReference>
<evidence type="ECO:0000256" key="8">
    <source>
        <dbReference type="SAM" id="Phobius"/>
    </source>
</evidence>
<dbReference type="PANTHER" id="PTHR24186">
    <property type="entry name" value="PROTEIN PHOSPHATASE 1 REGULATORY SUBUNIT"/>
    <property type="match status" value="1"/>
</dbReference>
<feature type="transmembrane region" description="Helical" evidence="8">
    <location>
        <begin position="613"/>
        <end position="636"/>
    </location>
</feature>
<dbReference type="Pfam" id="PF13962">
    <property type="entry name" value="PGG"/>
    <property type="match status" value="1"/>
</dbReference>
<evidence type="ECO:0000256" key="3">
    <source>
        <dbReference type="ARBA" id="ARBA00022737"/>
    </source>
</evidence>
<evidence type="ECO:0000256" key="6">
    <source>
        <dbReference type="ARBA" id="ARBA00023136"/>
    </source>
</evidence>
<keyword evidence="2 8" id="KW-0812">Transmembrane</keyword>
<evidence type="ECO:0000256" key="5">
    <source>
        <dbReference type="ARBA" id="ARBA00023043"/>
    </source>
</evidence>
<keyword evidence="5 7" id="KW-0040">ANK repeat</keyword>
<evidence type="ECO:0000256" key="4">
    <source>
        <dbReference type="ARBA" id="ARBA00022989"/>
    </source>
</evidence>
<dbReference type="SMART" id="SM00248">
    <property type="entry name" value="ANK"/>
    <property type="match status" value="7"/>
</dbReference>
<gene>
    <name evidence="10" type="ORF">DCAR_0205683</name>
</gene>
<evidence type="ECO:0000313" key="11">
    <source>
        <dbReference type="Proteomes" id="UP000077755"/>
    </source>
</evidence>
<accession>A0AAF1ANC2</accession>
<dbReference type="Gene3D" id="1.25.40.20">
    <property type="entry name" value="Ankyrin repeat-containing domain"/>
    <property type="match status" value="2"/>
</dbReference>
<evidence type="ECO:0000313" key="10">
    <source>
        <dbReference type="EMBL" id="WOG86476.1"/>
    </source>
</evidence>
<feature type="transmembrane region" description="Helical" evidence="8">
    <location>
        <begin position="542"/>
        <end position="567"/>
    </location>
</feature>
<dbReference type="Proteomes" id="UP000077755">
    <property type="component" value="Chromosome 2"/>
</dbReference>
<evidence type="ECO:0000259" key="9">
    <source>
        <dbReference type="Pfam" id="PF13962"/>
    </source>
</evidence>
<dbReference type="Pfam" id="PF12796">
    <property type="entry name" value="Ank_2"/>
    <property type="match status" value="2"/>
</dbReference>
<keyword evidence="6 8" id="KW-0472">Membrane</keyword>
<feature type="domain" description="PGG" evidence="9">
    <location>
        <begin position="496"/>
        <end position="606"/>
    </location>
</feature>
<dbReference type="AlphaFoldDB" id="A0AAF1ANC2"/>
<dbReference type="PANTHER" id="PTHR24186:SF50">
    <property type="entry name" value="ANKYRIN REPEAT-CONTAINING PROTEIN ITN1-LIKE ISOFORM X1"/>
    <property type="match status" value="1"/>
</dbReference>
<evidence type="ECO:0000256" key="7">
    <source>
        <dbReference type="PROSITE-ProRule" id="PRU00023"/>
    </source>
</evidence>
<keyword evidence="11" id="KW-1185">Reference proteome</keyword>
<comment type="subcellular location">
    <subcellularLocation>
        <location evidence="1">Membrane</location>
        <topology evidence="1">Multi-pass membrane protein</topology>
    </subcellularLocation>
</comment>
<reference evidence="10" key="1">
    <citation type="journal article" date="2016" name="Nat. Genet.">
        <title>A high-quality carrot genome assembly provides new insights into carotenoid accumulation and asterid genome evolution.</title>
        <authorList>
            <person name="Iorizzo M."/>
            <person name="Ellison S."/>
            <person name="Senalik D."/>
            <person name="Zeng P."/>
            <person name="Satapoomin P."/>
            <person name="Huang J."/>
            <person name="Bowman M."/>
            <person name="Iovene M."/>
            <person name="Sanseverino W."/>
            <person name="Cavagnaro P."/>
            <person name="Yildiz M."/>
            <person name="Macko-Podgorni A."/>
            <person name="Moranska E."/>
            <person name="Grzebelus E."/>
            <person name="Grzebelus D."/>
            <person name="Ashrafi H."/>
            <person name="Zheng Z."/>
            <person name="Cheng S."/>
            <person name="Spooner D."/>
            <person name="Van Deynze A."/>
            <person name="Simon P."/>
        </authorList>
    </citation>
    <scope>NUCLEOTIDE SEQUENCE</scope>
    <source>
        <tissue evidence="10">Leaf</tissue>
    </source>
</reference>
<keyword evidence="3" id="KW-0677">Repeat</keyword>
<feature type="transmembrane region" description="Helical" evidence="8">
    <location>
        <begin position="587"/>
        <end position="607"/>
    </location>
</feature>
<sequence>MDKDALYAAAIARDADAIAAMEMHADKLNGYEETILHTDPGGTLYKIMDKDALYVAAISGDADAIAVLEMQADKLSGYYKETILHTESENGNTEHVRFILREFADKNLLVKLNRYKQTALHLALSEGKTEVAEILIDAARHLPTPDSANDNTDDNPVTSFQAFLRQADTDSDTALHIAVSLGHVAIVKLLVEADPSDPHIQNDDGETPIYIAVKKEYYEVVKMICTTRTAPLNLNAPGSSTTLLHILIKNLDQESVISKLKEYYSKNLVTFADNLGWTALHHAAYHEFDSIIQPMVEAQREFKYPFAYENMLSTPFHVAAEKGYTSTVICLMQSWPSWSSAYTIVDKDGKNILHMAALQSKKEMIQGILNYCSEEYKKEFVNKQDNNGDTPLHILIDRGCFIPELLRYEGLDIRVENNKRWTPPDMLYSDEQVTDEQNVSERSVLPIRSTSLRLPNKSESLVLPSRRQRKDVLFNECKISLNDAKEKQKKKELQRYREGNNSQIVVSALITTITFTVGFTMPGGLHQSGEVDEGSAVLSKKAAFNTFMVLDVIALLLSSCSMFIYFLESIYDDPDQVFSLHATTTGLNIVSVMLMMLIFITGTYVVLSQSPALAITVCVIGSLFFIFVIVHLMKFVRSRRAKKNRD</sequence>
<protein>
    <recommendedName>
        <fullName evidence="9">PGG domain-containing protein</fullName>
    </recommendedName>
</protein>
<dbReference type="PROSITE" id="PS50088">
    <property type="entry name" value="ANK_REPEAT"/>
    <property type="match status" value="2"/>
</dbReference>
<dbReference type="SUPFAM" id="SSF48403">
    <property type="entry name" value="Ankyrin repeat"/>
    <property type="match status" value="1"/>
</dbReference>
<reference evidence="10" key="2">
    <citation type="submission" date="2022-03" db="EMBL/GenBank/DDBJ databases">
        <title>Draft title - Genomic analysis of global carrot germplasm unveils the trajectory of domestication and the origin of high carotenoid orange carrot.</title>
        <authorList>
            <person name="Iorizzo M."/>
            <person name="Ellison S."/>
            <person name="Senalik D."/>
            <person name="Macko-Podgorni A."/>
            <person name="Grzebelus D."/>
            <person name="Bostan H."/>
            <person name="Rolling W."/>
            <person name="Curaba J."/>
            <person name="Simon P."/>
        </authorList>
    </citation>
    <scope>NUCLEOTIDE SEQUENCE</scope>
    <source>
        <tissue evidence="10">Leaf</tissue>
    </source>
</reference>